<evidence type="ECO:0000259" key="1">
    <source>
        <dbReference type="PROSITE" id="PS50943"/>
    </source>
</evidence>
<dbReference type="InterPro" id="IPR010982">
    <property type="entry name" value="Lambda_DNA-bd_dom_sf"/>
</dbReference>
<accession>A0ABS4INN1</accession>
<dbReference type="InterPro" id="IPR001387">
    <property type="entry name" value="Cro/C1-type_HTH"/>
</dbReference>
<dbReference type="Proteomes" id="UP001519345">
    <property type="component" value="Unassembled WGS sequence"/>
</dbReference>
<evidence type="ECO:0000313" key="2">
    <source>
        <dbReference type="EMBL" id="MBP1971619.1"/>
    </source>
</evidence>
<comment type="caution">
    <text evidence="2">The sequence shown here is derived from an EMBL/GenBank/DDBJ whole genome shotgun (WGS) entry which is preliminary data.</text>
</comment>
<keyword evidence="3" id="KW-1185">Reference proteome</keyword>
<dbReference type="EMBL" id="JAGGKX010000029">
    <property type="protein sequence ID" value="MBP1971619.1"/>
    <property type="molecule type" value="Genomic_DNA"/>
</dbReference>
<dbReference type="PROSITE" id="PS50943">
    <property type="entry name" value="HTH_CROC1"/>
    <property type="match status" value="1"/>
</dbReference>
<feature type="domain" description="HTH cro/C1-type" evidence="1">
    <location>
        <begin position="1"/>
        <end position="45"/>
    </location>
</feature>
<dbReference type="Pfam" id="PF13443">
    <property type="entry name" value="HTH_26"/>
    <property type="match status" value="1"/>
</dbReference>
<proteinExistence type="predicted"/>
<evidence type="ECO:0000313" key="3">
    <source>
        <dbReference type="Proteomes" id="UP001519345"/>
    </source>
</evidence>
<dbReference type="Gene3D" id="1.10.260.40">
    <property type="entry name" value="lambda repressor-like DNA-binding domains"/>
    <property type="match status" value="1"/>
</dbReference>
<reference evidence="2 3" key="1">
    <citation type="submission" date="2021-03" db="EMBL/GenBank/DDBJ databases">
        <title>Genomic Encyclopedia of Type Strains, Phase IV (KMG-IV): sequencing the most valuable type-strain genomes for metagenomic binning, comparative biology and taxonomic classification.</title>
        <authorList>
            <person name="Goeker M."/>
        </authorList>
    </citation>
    <scope>NUCLEOTIDE SEQUENCE [LARGE SCALE GENOMIC DNA]</scope>
    <source>
        <strain evidence="2 3">DSM 25609</strain>
    </source>
</reference>
<sequence length="55" mass="6263">MSEVAQETNISGKALYKIINGQTRRIDFETIAKLCEYFNCETGDLIVFEDMQEVG</sequence>
<organism evidence="2 3">
    <name type="scientific">Virgibacillus natechei</name>
    <dbReference type="NCBI Taxonomy" id="1216297"/>
    <lineage>
        <taxon>Bacteria</taxon>
        <taxon>Bacillati</taxon>
        <taxon>Bacillota</taxon>
        <taxon>Bacilli</taxon>
        <taxon>Bacillales</taxon>
        <taxon>Bacillaceae</taxon>
        <taxon>Virgibacillus</taxon>
    </lineage>
</organism>
<name>A0ABS4INN1_9BACI</name>
<protein>
    <submittedName>
        <fullName evidence="2">Transcriptional regulator</fullName>
    </submittedName>
</protein>
<gene>
    <name evidence="2" type="ORF">J2Z83_003770</name>
</gene>
<dbReference type="SUPFAM" id="SSF47413">
    <property type="entry name" value="lambda repressor-like DNA-binding domains"/>
    <property type="match status" value="1"/>
</dbReference>